<feature type="compositionally biased region" description="Polar residues" evidence="1">
    <location>
        <begin position="85"/>
        <end position="94"/>
    </location>
</feature>
<feature type="region of interest" description="Disordered" evidence="1">
    <location>
        <begin position="73"/>
        <end position="94"/>
    </location>
</feature>
<gene>
    <name evidence="2" type="ORF">CDAR_192071</name>
</gene>
<sequence>MFSPSIYKGHEQIRPPPKITFHVQFAHPYPLSPQVMTGQTGGVASATRANCDVSRGGSSRDAKLDQAPQIRWRVNGLPDNPSGGMDTTTRVCRT</sequence>
<evidence type="ECO:0000313" key="2">
    <source>
        <dbReference type="EMBL" id="GIX95610.1"/>
    </source>
</evidence>
<comment type="caution">
    <text evidence="2">The sequence shown here is derived from an EMBL/GenBank/DDBJ whole genome shotgun (WGS) entry which is preliminary data.</text>
</comment>
<name>A0AAV4PGG3_9ARAC</name>
<keyword evidence="3" id="KW-1185">Reference proteome</keyword>
<evidence type="ECO:0000313" key="3">
    <source>
        <dbReference type="Proteomes" id="UP001054837"/>
    </source>
</evidence>
<evidence type="ECO:0000256" key="1">
    <source>
        <dbReference type="SAM" id="MobiDB-lite"/>
    </source>
</evidence>
<dbReference type="AlphaFoldDB" id="A0AAV4PGG3"/>
<organism evidence="2 3">
    <name type="scientific">Caerostris darwini</name>
    <dbReference type="NCBI Taxonomy" id="1538125"/>
    <lineage>
        <taxon>Eukaryota</taxon>
        <taxon>Metazoa</taxon>
        <taxon>Ecdysozoa</taxon>
        <taxon>Arthropoda</taxon>
        <taxon>Chelicerata</taxon>
        <taxon>Arachnida</taxon>
        <taxon>Araneae</taxon>
        <taxon>Araneomorphae</taxon>
        <taxon>Entelegynae</taxon>
        <taxon>Araneoidea</taxon>
        <taxon>Araneidae</taxon>
        <taxon>Caerostris</taxon>
    </lineage>
</organism>
<reference evidence="2 3" key="1">
    <citation type="submission" date="2021-06" db="EMBL/GenBank/DDBJ databases">
        <title>Caerostris darwini draft genome.</title>
        <authorList>
            <person name="Kono N."/>
            <person name="Arakawa K."/>
        </authorList>
    </citation>
    <scope>NUCLEOTIDE SEQUENCE [LARGE SCALE GENOMIC DNA]</scope>
</reference>
<dbReference type="EMBL" id="BPLQ01002772">
    <property type="protein sequence ID" value="GIX95610.1"/>
    <property type="molecule type" value="Genomic_DNA"/>
</dbReference>
<proteinExistence type="predicted"/>
<dbReference type="Proteomes" id="UP001054837">
    <property type="component" value="Unassembled WGS sequence"/>
</dbReference>
<accession>A0AAV4PGG3</accession>
<protein>
    <submittedName>
        <fullName evidence="2">Uncharacterized protein</fullName>
    </submittedName>
</protein>